<name>A0A8S5S277_9CAUD</name>
<proteinExistence type="predicted"/>
<sequence length="120" mass="14313">MLKRNYLGTTISFVLPENQYKGYVVDCTYKFIKHMNKYAVNLWLRRSDISDRLPIGSQGINTQYITSDKENIQNDIGNMIEQAANSTFFDEYIERFEYYVKCFEFGNKHFEDQKFDNKES</sequence>
<protein>
    <submittedName>
        <fullName evidence="1">Uncharacterized protein</fullName>
    </submittedName>
</protein>
<organism evidence="1">
    <name type="scientific">Siphoviridae sp. ctCIv11</name>
    <dbReference type="NCBI Taxonomy" id="2827806"/>
    <lineage>
        <taxon>Viruses</taxon>
        <taxon>Duplodnaviria</taxon>
        <taxon>Heunggongvirae</taxon>
        <taxon>Uroviricota</taxon>
        <taxon>Caudoviricetes</taxon>
    </lineage>
</organism>
<evidence type="ECO:0000313" key="1">
    <source>
        <dbReference type="EMBL" id="DAF45117.1"/>
    </source>
</evidence>
<reference evidence="1" key="1">
    <citation type="journal article" date="2021" name="Proc. Natl. Acad. Sci. U.S.A.">
        <title>A Catalog of Tens of Thousands of Viruses from Human Metagenomes Reveals Hidden Associations with Chronic Diseases.</title>
        <authorList>
            <person name="Tisza M.J."/>
            <person name="Buck C.B."/>
        </authorList>
    </citation>
    <scope>NUCLEOTIDE SEQUENCE</scope>
    <source>
        <strain evidence="1">CtCIv11</strain>
    </source>
</reference>
<accession>A0A8S5S277</accession>
<dbReference type="EMBL" id="BK032513">
    <property type="protein sequence ID" value="DAF45117.1"/>
    <property type="molecule type" value="Genomic_DNA"/>
</dbReference>